<dbReference type="GO" id="GO:0009267">
    <property type="term" value="P:cellular response to starvation"/>
    <property type="evidence" value="ECO:0007669"/>
    <property type="project" value="TreeGrafter"/>
</dbReference>
<dbReference type="PANTHER" id="PTHR12848">
    <property type="entry name" value="REGULATORY-ASSOCIATED PROTEIN OF MTOR"/>
    <property type="match status" value="1"/>
</dbReference>
<evidence type="ECO:0000256" key="3">
    <source>
        <dbReference type="SAM" id="MobiDB-lite"/>
    </source>
</evidence>
<name>A0A4P9VZK8_9FUNG</name>
<dbReference type="GO" id="GO:0010506">
    <property type="term" value="P:regulation of autophagy"/>
    <property type="evidence" value="ECO:0007669"/>
    <property type="project" value="TreeGrafter"/>
</dbReference>
<dbReference type="InterPro" id="IPR004083">
    <property type="entry name" value="Raptor"/>
</dbReference>
<feature type="domain" description="Raptor N-terminal CASPase-like" evidence="4">
    <location>
        <begin position="128"/>
        <end position="281"/>
    </location>
</feature>
<feature type="non-terminal residue" evidence="5">
    <location>
        <position position="339"/>
    </location>
</feature>
<proteinExistence type="predicted"/>
<dbReference type="GO" id="GO:0071230">
    <property type="term" value="P:cellular response to amino acid stimulus"/>
    <property type="evidence" value="ECO:0007669"/>
    <property type="project" value="TreeGrafter"/>
</dbReference>
<gene>
    <name evidence="5" type="ORF">BDK51DRAFT_30759</name>
</gene>
<dbReference type="GO" id="GO:0030307">
    <property type="term" value="P:positive regulation of cell growth"/>
    <property type="evidence" value="ECO:0007669"/>
    <property type="project" value="TreeGrafter"/>
</dbReference>
<feature type="compositionally biased region" description="Low complexity" evidence="3">
    <location>
        <begin position="317"/>
        <end position="330"/>
    </location>
</feature>
<dbReference type="Pfam" id="PF14538">
    <property type="entry name" value="Raptor_N"/>
    <property type="match status" value="1"/>
</dbReference>
<dbReference type="GO" id="GO:0031931">
    <property type="term" value="C:TORC1 complex"/>
    <property type="evidence" value="ECO:0007669"/>
    <property type="project" value="InterPro"/>
</dbReference>
<keyword evidence="6" id="KW-1185">Reference proteome</keyword>
<keyword evidence="2" id="KW-0677">Repeat</keyword>
<dbReference type="AlphaFoldDB" id="A0A4P9VZK8"/>
<evidence type="ECO:0000313" key="6">
    <source>
        <dbReference type="Proteomes" id="UP000269721"/>
    </source>
</evidence>
<feature type="region of interest" description="Disordered" evidence="3">
    <location>
        <begin position="1"/>
        <end position="57"/>
    </location>
</feature>
<evidence type="ECO:0000313" key="5">
    <source>
        <dbReference type="EMBL" id="RKO85259.1"/>
    </source>
</evidence>
<dbReference type="OrthoDB" id="10262360at2759"/>
<dbReference type="GO" id="GO:0005737">
    <property type="term" value="C:cytoplasm"/>
    <property type="evidence" value="ECO:0007669"/>
    <property type="project" value="TreeGrafter"/>
</dbReference>
<feature type="region of interest" description="Disordered" evidence="3">
    <location>
        <begin position="317"/>
        <end position="339"/>
    </location>
</feature>
<dbReference type="PANTHER" id="PTHR12848:SF16">
    <property type="entry name" value="REGULATORY-ASSOCIATED PROTEIN OF MTOR"/>
    <property type="match status" value="1"/>
</dbReference>
<dbReference type="GO" id="GO:0030674">
    <property type="term" value="F:protein-macromolecule adaptor activity"/>
    <property type="evidence" value="ECO:0007669"/>
    <property type="project" value="TreeGrafter"/>
</dbReference>
<dbReference type="InterPro" id="IPR029347">
    <property type="entry name" value="Raptor_N"/>
</dbReference>
<dbReference type="GO" id="GO:0031929">
    <property type="term" value="P:TOR signaling"/>
    <property type="evidence" value="ECO:0007669"/>
    <property type="project" value="InterPro"/>
</dbReference>
<reference evidence="6" key="1">
    <citation type="journal article" date="2018" name="Nat. Microbiol.">
        <title>Leveraging single-cell genomics to expand the fungal tree of life.</title>
        <authorList>
            <person name="Ahrendt S.R."/>
            <person name="Quandt C.A."/>
            <person name="Ciobanu D."/>
            <person name="Clum A."/>
            <person name="Salamov A."/>
            <person name="Andreopoulos B."/>
            <person name="Cheng J.F."/>
            <person name="Woyke T."/>
            <person name="Pelin A."/>
            <person name="Henrissat B."/>
            <person name="Reynolds N.K."/>
            <person name="Benny G.L."/>
            <person name="Smith M.E."/>
            <person name="James T.Y."/>
            <person name="Grigoriev I.V."/>
        </authorList>
    </citation>
    <scope>NUCLEOTIDE SEQUENCE [LARGE SCALE GENOMIC DNA]</scope>
</reference>
<dbReference type="Proteomes" id="UP000269721">
    <property type="component" value="Unassembled WGS sequence"/>
</dbReference>
<protein>
    <submittedName>
        <fullName evidence="5">Raptor N-terminal caspase like domain-containing protein</fullName>
    </submittedName>
</protein>
<dbReference type="EMBL" id="KZ999253">
    <property type="protein sequence ID" value="RKO85259.1"/>
    <property type="molecule type" value="Genomic_DNA"/>
</dbReference>
<dbReference type="PRINTS" id="PR01547">
    <property type="entry name" value="YEAST176DUF"/>
</dbReference>
<keyword evidence="1" id="KW-0853">WD repeat</keyword>
<sequence length="339" mass="36506">MVSPNQPPPTNGRGVGGPSGPEDAVPDQDLASSSSTARDEVEDTFPHHTVPDQPAPHIQDPLYPYFFFTERRHEPTLTSTAASTDLSASLYSSSASPRRRLLLPHLATNPNQPMALAHLAQDWRMRERLKTVSVALVLCLNIGIDPPDVVKTSPCAKLECWVDPASLPAPRALEAIGRNLQTQYEVWQPRARYRLSLDPSVEETKKLCLSLRRNAKEERILFHYNGHGVPRPTAGGEIWVFNKNYTQYIPVSIYDVQTWLGSPCIYVYDCSNAGNILLAFNRFAEQRDAEAARLNAVGGPGAAAAAAAAAAAVAMGGASNGGAVSSSAASISDQPLPDG</sequence>
<organism evidence="5 6">
    <name type="scientific">Blyttiomyces helicus</name>
    <dbReference type="NCBI Taxonomy" id="388810"/>
    <lineage>
        <taxon>Eukaryota</taxon>
        <taxon>Fungi</taxon>
        <taxon>Fungi incertae sedis</taxon>
        <taxon>Chytridiomycota</taxon>
        <taxon>Chytridiomycota incertae sedis</taxon>
        <taxon>Chytridiomycetes</taxon>
        <taxon>Chytridiomycetes incertae sedis</taxon>
        <taxon>Blyttiomyces</taxon>
    </lineage>
</organism>
<evidence type="ECO:0000256" key="1">
    <source>
        <dbReference type="ARBA" id="ARBA00022574"/>
    </source>
</evidence>
<evidence type="ECO:0000259" key="4">
    <source>
        <dbReference type="SMART" id="SM01302"/>
    </source>
</evidence>
<accession>A0A4P9VZK8</accession>
<dbReference type="SMART" id="SM01302">
    <property type="entry name" value="Raptor_N"/>
    <property type="match status" value="1"/>
</dbReference>
<evidence type="ECO:0000256" key="2">
    <source>
        <dbReference type="ARBA" id="ARBA00022737"/>
    </source>
</evidence>
<feature type="compositionally biased region" description="Pro residues" evidence="3">
    <location>
        <begin position="1"/>
        <end position="10"/>
    </location>
</feature>